<accession>A0A327NZ22</accession>
<evidence type="ECO:0000313" key="2">
    <source>
        <dbReference type="Proteomes" id="UP000249016"/>
    </source>
</evidence>
<gene>
    <name evidence="1" type="ORF">HMF3257_35760</name>
</gene>
<dbReference type="AlphaFoldDB" id="A0A327NZ22"/>
<proteinExistence type="predicted"/>
<sequence>MYRKFRTGQPWSGIPVLVRSTTYDIKTTTKSSFINRTSQVTDRGRINECDLSFGIEIYIQKNKTATLGPKIYEPVSSG</sequence>
<keyword evidence="2" id="KW-1185">Reference proteome</keyword>
<evidence type="ECO:0000313" key="1">
    <source>
        <dbReference type="EMBL" id="RAI78118.1"/>
    </source>
</evidence>
<dbReference type="EMBL" id="QLII01000001">
    <property type="protein sequence ID" value="RAI78118.1"/>
    <property type="molecule type" value="Genomic_DNA"/>
</dbReference>
<protein>
    <submittedName>
        <fullName evidence="1">Uncharacterized protein</fullName>
    </submittedName>
</protein>
<organism evidence="1 2">
    <name type="scientific">Spirosoma telluris</name>
    <dbReference type="NCBI Taxonomy" id="2183553"/>
    <lineage>
        <taxon>Bacteria</taxon>
        <taxon>Pseudomonadati</taxon>
        <taxon>Bacteroidota</taxon>
        <taxon>Cytophagia</taxon>
        <taxon>Cytophagales</taxon>
        <taxon>Cytophagaceae</taxon>
        <taxon>Spirosoma</taxon>
    </lineage>
</organism>
<dbReference type="Proteomes" id="UP000249016">
    <property type="component" value="Unassembled WGS sequence"/>
</dbReference>
<name>A0A327NZ22_9BACT</name>
<reference evidence="1 2" key="1">
    <citation type="submission" date="2018-06" db="EMBL/GenBank/DDBJ databases">
        <title>Spirosoma sp. HMF3257 Genome sequencing and assembly.</title>
        <authorList>
            <person name="Kang H."/>
            <person name="Cha I."/>
            <person name="Kim H."/>
            <person name="Kang J."/>
            <person name="Joh K."/>
        </authorList>
    </citation>
    <scope>NUCLEOTIDE SEQUENCE [LARGE SCALE GENOMIC DNA]</scope>
    <source>
        <strain evidence="1 2">HMF3257</strain>
    </source>
</reference>
<comment type="caution">
    <text evidence="1">The sequence shown here is derived from an EMBL/GenBank/DDBJ whole genome shotgun (WGS) entry which is preliminary data.</text>
</comment>